<name>A0ABV4TQ27_9FLAO</name>
<evidence type="ECO:0008006" key="3">
    <source>
        <dbReference type="Google" id="ProtNLM"/>
    </source>
</evidence>
<accession>A0ABV4TQ27</accession>
<keyword evidence="2" id="KW-1185">Reference proteome</keyword>
<reference evidence="1 2" key="1">
    <citation type="submission" date="2024-04" db="EMBL/GenBank/DDBJ databases">
        <title>New Clade of Flavobacterium.</title>
        <authorList>
            <person name="Matos L."/>
            <person name="Proenca D.N."/>
            <person name="Fransisco R.M."/>
            <person name="Chung A.P."/>
            <person name="Maccario L."/>
            <person name="Sorensen S.J."/>
            <person name="Morais P.V."/>
        </authorList>
    </citation>
    <scope>NUCLEOTIDE SEQUENCE [LARGE SCALE GENOMIC DNA]</scope>
    <source>
        <strain evidence="1 2">FBOR7N2.3</strain>
    </source>
</reference>
<dbReference type="Proteomes" id="UP001574170">
    <property type="component" value="Unassembled WGS sequence"/>
</dbReference>
<evidence type="ECO:0000313" key="2">
    <source>
        <dbReference type="Proteomes" id="UP001574170"/>
    </source>
</evidence>
<dbReference type="InterPro" id="IPR027417">
    <property type="entry name" value="P-loop_NTPase"/>
</dbReference>
<proteinExistence type="predicted"/>
<dbReference type="RefSeq" id="WP_373392698.1">
    <property type="nucleotide sequence ID" value="NZ_JBCFQJ010000008.1"/>
</dbReference>
<comment type="caution">
    <text evidence="1">The sequence shown here is derived from an EMBL/GenBank/DDBJ whole genome shotgun (WGS) entry which is preliminary data.</text>
</comment>
<organism evidence="1 2">
    <name type="scientific">Flavobacterium magnesitis</name>
    <dbReference type="NCBI Taxonomy" id="3138077"/>
    <lineage>
        <taxon>Bacteria</taxon>
        <taxon>Pseudomonadati</taxon>
        <taxon>Bacteroidota</taxon>
        <taxon>Flavobacteriia</taxon>
        <taxon>Flavobacteriales</taxon>
        <taxon>Flavobacteriaceae</taxon>
        <taxon>Flavobacterium</taxon>
    </lineage>
</organism>
<sequence length="285" mass="33574">MKITLLDKYKSLHPFESDELDSLTVITGKNGSGKSQLLNLIFSKFKVVPEVASIRLNIFPEMENIQFEGIIKDNLQNISYEEWKSIIKKLLESFKKLTDNNIKIIKYIIDKNLPYKINGSFTGKRLSNDPEYLELLKINISEVLNISIETIKDTKALDERKVLRQIYNNQTLKLFLFLSHLSEKTGKPMESFTELDFFNSPIDESLIDENELFSSKIEYIFYNYAKRRDINRKNWFYKNEDGEENNSVSDDEFIIQFTPPWKLINDILETNKLDFYFKGIEKKKI</sequence>
<protein>
    <recommendedName>
        <fullName evidence="3">AAA domain-containing protein</fullName>
    </recommendedName>
</protein>
<dbReference type="EMBL" id="JBCFQK010000023">
    <property type="protein sequence ID" value="MFA9195472.1"/>
    <property type="molecule type" value="Genomic_DNA"/>
</dbReference>
<dbReference type="SUPFAM" id="SSF52540">
    <property type="entry name" value="P-loop containing nucleoside triphosphate hydrolases"/>
    <property type="match status" value="1"/>
</dbReference>
<evidence type="ECO:0000313" key="1">
    <source>
        <dbReference type="EMBL" id="MFA9195472.1"/>
    </source>
</evidence>
<dbReference type="Gene3D" id="3.40.50.300">
    <property type="entry name" value="P-loop containing nucleotide triphosphate hydrolases"/>
    <property type="match status" value="1"/>
</dbReference>
<gene>
    <name evidence="1" type="ORF">AAGV33_13765</name>
</gene>